<accession>A0A9N9SYX9</accession>
<proteinExistence type="predicted"/>
<evidence type="ECO:0000313" key="3">
    <source>
        <dbReference type="EMBL" id="CAG9832306.1"/>
    </source>
</evidence>
<gene>
    <name evidence="3" type="ORF">DIABBA_LOCUS5819</name>
</gene>
<dbReference type="InterPro" id="IPR011993">
    <property type="entry name" value="PH-like_dom_sf"/>
</dbReference>
<evidence type="ECO:0000256" key="1">
    <source>
        <dbReference type="SAM" id="MobiDB-lite"/>
    </source>
</evidence>
<dbReference type="OrthoDB" id="5865767at2759"/>
<dbReference type="AlphaFoldDB" id="A0A9N9SYX9"/>
<sequence length="62" mass="6946">RLESGGEFLFQSQNDSEMNTWISNINSHADTESAGPSRSHTLPASGQKEDSKRRSFFTLKKT</sequence>
<feature type="non-terminal residue" evidence="3">
    <location>
        <position position="1"/>
    </location>
</feature>
<feature type="region of interest" description="Disordered" evidence="1">
    <location>
        <begin position="22"/>
        <end position="62"/>
    </location>
</feature>
<organism evidence="3 4">
    <name type="scientific">Diabrotica balteata</name>
    <name type="common">Banded cucumber beetle</name>
    <dbReference type="NCBI Taxonomy" id="107213"/>
    <lineage>
        <taxon>Eukaryota</taxon>
        <taxon>Metazoa</taxon>
        <taxon>Ecdysozoa</taxon>
        <taxon>Arthropoda</taxon>
        <taxon>Hexapoda</taxon>
        <taxon>Insecta</taxon>
        <taxon>Pterygota</taxon>
        <taxon>Neoptera</taxon>
        <taxon>Endopterygota</taxon>
        <taxon>Coleoptera</taxon>
        <taxon>Polyphaga</taxon>
        <taxon>Cucujiformia</taxon>
        <taxon>Chrysomeloidea</taxon>
        <taxon>Chrysomelidae</taxon>
        <taxon>Galerucinae</taxon>
        <taxon>Diabroticina</taxon>
        <taxon>Diabroticites</taxon>
        <taxon>Diabrotica</taxon>
    </lineage>
</organism>
<evidence type="ECO:0000313" key="4">
    <source>
        <dbReference type="Proteomes" id="UP001153709"/>
    </source>
</evidence>
<dbReference type="Proteomes" id="UP001153709">
    <property type="component" value="Chromosome 3"/>
</dbReference>
<dbReference type="InterPro" id="IPR001849">
    <property type="entry name" value="PH_domain"/>
</dbReference>
<dbReference type="EMBL" id="OU898278">
    <property type="protein sequence ID" value="CAG9832306.1"/>
    <property type="molecule type" value="Genomic_DNA"/>
</dbReference>
<evidence type="ECO:0000259" key="2">
    <source>
        <dbReference type="PROSITE" id="PS50003"/>
    </source>
</evidence>
<dbReference type="PROSITE" id="PS50003">
    <property type="entry name" value="PH_DOMAIN"/>
    <property type="match status" value="1"/>
</dbReference>
<dbReference type="Gene3D" id="2.30.29.30">
    <property type="entry name" value="Pleckstrin-homology domain (PH domain)/Phosphotyrosine-binding domain (PTB)"/>
    <property type="match status" value="1"/>
</dbReference>
<feature type="domain" description="PH" evidence="2">
    <location>
        <begin position="1"/>
        <end position="30"/>
    </location>
</feature>
<feature type="compositionally biased region" description="Polar residues" evidence="1">
    <location>
        <begin position="22"/>
        <end position="44"/>
    </location>
</feature>
<protein>
    <recommendedName>
        <fullName evidence="2">PH domain-containing protein</fullName>
    </recommendedName>
</protein>
<dbReference type="SUPFAM" id="SSF50729">
    <property type="entry name" value="PH domain-like"/>
    <property type="match status" value="1"/>
</dbReference>
<name>A0A9N9SYX9_DIABA</name>
<keyword evidence="4" id="KW-1185">Reference proteome</keyword>
<reference evidence="3" key="1">
    <citation type="submission" date="2022-01" db="EMBL/GenBank/DDBJ databases">
        <authorList>
            <person name="King R."/>
        </authorList>
    </citation>
    <scope>NUCLEOTIDE SEQUENCE</scope>
</reference>